<evidence type="ECO:0000313" key="2">
    <source>
        <dbReference type="EMBL" id="SFV73230.1"/>
    </source>
</evidence>
<feature type="region of interest" description="Disordered" evidence="1">
    <location>
        <begin position="1"/>
        <end position="44"/>
    </location>
</feature>
<accession>A0A1K1LIA7</accession>
<feature type="compositionally biased region" description="Polar residues" evidence="1">
    <location>
        <begin position="1"/>
        <end position="10"/>
    </location>
</feature>
<evidence type="ECO:0000256" key="1">
    <source>
        <dbReference type="SAM" id="MobiDB-lite"/>
    </source>
</evidence>
<sequence>MRTVMAGTSGTRDRRPEQARQDRSGPGRTGPAGGGEEEARRMEP</sequence>
<reference evidence="3" key="1">
    <citation type="submission" date="2016-10" db="EMBL/GenBank/DDBJ databases">
        <authorList>
            <person name="Wegmann U."/>
        </authorList>
    </citation>
    <scope>NUCLEOTIDE SEQUENCE [LARGE SCALE GENOMIC DNA]</scope>
</reference>
<protein>
    <submittedName>
        <fullName evidence="2">Uncharacterized protein</fullName>
    </submittedName>
</protein>
<dbReference type="AlphaFoldDB" id="A0A1K1LIA7"/>
<evidence type="ECO:0000313" key="3">
    <source>
        <dbReference type="Proteomes" id="UP000186323"/>
    </source>
</evidence>
<feature type="compositionally biased region" description="Basic and acidic residues" evidence="1">
    <location>
        <begin position="11"/>
        <end position="25"/>
    </location>
</feature>
<dbReference type="Proteomes" id="UP000186323">
    <property type="component" value="Chromosome I"/>
</dbReference>
<keyword evidence="3" id="KW-1185">Reference proteome</keyword>
<dbReference type="EMBL" id="LT630450">
    <property type="protein sequence ID" value="SFV73230.1"/>
    <property type="molecule type" value="Genomic_DNA"/>
</dbReference>
<name>A0A1K1LIA7_9BACT</name>
<organism evidence="2 3">
    <name type="scientific">Desulfovibrio piger</name>
    <dbReference type="NCBI Taxonomy" id="901"/>
    <lineage>
        <taxon>Bacteria</taxon>
        <taxon>Pseudomonadati</taxon>
        <taxon>Thermodesulfobacteriota</taxon>
        <taxon>Desulfovibrionia</taxon>
        <taxon>Desulfovibrionales</taxon>
        <taxon>Desulfovibrionaceae</taxon>
        <taxon>Desulfovibrio</taxon>
    </lineage>
</organism>
<dbReference type="KEGG" id="dpg:DESPIGER_1384"/>
<proteinExistence type="predicted"/>
<gene>
    <name evidence="2" type="ORF">DESPIGER_1384</name>
</gene>